<dbReference type="EMBL" id="CM047945">
    <property type="protein sequence ID" value="KAI9898028.1"/>
    <property type="molecule type" value="Genomic_DNA"/>
</dbReference>
<accession>A0ACC0UVT8</accession>
<gene>
    <name evidence="1" type="ORF">N3K66_006388</name>
</gene>
<protein>
    <submittedName>
        <fullName evidence="1">Uncharacterized protein</fullName>
    </submittedName>
</protein>
<dbReference type="Proteomes" id="UP001163324">
    <property type="component" value="Chromosome 6"/>
</dbReference>
<keyword evidence="2" id="KW-1185">Reference proteome</keyword>
<name>A0ACC0UVT8_9HYPO</name>
<sequence>MDSVQLFLGAALALSLFFVVRHFAYPRPYPGIPYNEHAARRFLGDLPDIFQMVNTAQDPAKFAFLQCRKLGSPVVQLFFRPFTRPFIFVDDVREVEDIMATRTREFDRAPTTVGIFKPFVPHSSIIKQTTPEWRAQRRLWTDTMGSDFLRRVAAPRMGKSAAELVELFRTKADIAGGRPFPVSEDFELATLDVIWAAVLGSDLGSVPDELDGLRKAAATVRQPPSVDDVAVMPAVPRSDMYRAAEYFNLSIEKTLTSPLPQWHHWLLRQMPRYKKHWAVKTRVMDDLIYAARQRFTSLPAADLHESRDTCAMDMVLRREATALQKSHLSTTFIPPLEEETHDELFMFLIAGHETTATTLSWSSKFLTNNPDKQTKLRDALRAAFPKGKPTVEEILDADIPYMDATVEECTRLANIVPRLVRVATADTQVLGYRIPKGAHVMCSSYVAEEPLPVPEALRSAKSQSSKSNVASVWDPRDMDRFVPERWIDGEGRFNPRAFPRLSFSAGPRACFGKKLAVQELRVMLAMLVLNFRFEPIPENLNSPLGRQKALRSPKQAYLSERYIWISPRPATAILAALSCAELRRLCIRTIKHECFVKDLLTNPATRNVHDVSHRLIAVASSRSKAHAQNFCEKVEAPAEVKTCGSYADLVQDPDVDIVYVATPISCHFRNVMLALHAGKAVLCEKALALTAEQARVMVETASDKRLFLLEGVWTRFFPLSTRAREMVATGVIGKVHRVIADTSIDRDSTDGSGRLDFDDSHRLVNPNLGGSVMFDLGIYSLTWIMQILYRLQKGEGEGEREEPAATTTVSASNTYYTGTDETTSFLVRFPRDNTMGIGMSSLRVGSGVDYDFTGGPPVKIQGSKGEIQVCGPAFRPNSLRLILKEGGGGDGGGGKGSGGGRVEEAEFPFPKDPQRGGWGHGMYWEADECARCLRDGKLESDVLPLTETLASMEIMDSILRQGGVVYPRSLTETTYELPEIGM</sequence>
<reference evidence="1" key="1">
    <citation type="submission" date="2022-10" db="EMBL/GenBank/DDBJ databases">
        <title>Complete Genome of Trichothecium roseum strain YXFP-22015, a Plant Pathogen Isolated from Citrus.</title>
        <authorList>
            <person name="Wang Y."/>
            <person name="Zhu L."/>
        </authorList>
    </citation>
    <scope>NUCLEOTIDE SEQUENCE</scope>
    <source>
        <strain evidence="1">YXFP-22015</strain>
    </source>
</reference>
<evidence type="ECO:0000313" key="1">
    <source>
        <dbReference type="EMBL" id="KAI9898028.1"/>
    </source>
</evidence>
<evidence type="ECO:0000313" key="2">
    <source>
        <dbReference type="Proteomes" id="UP001163324"/>
    </source>
</evidence>
<comment type="caution">
    <text evidence="1">The sequence shown here is derived from an EMBL/GenBank/DDBJ whole genome shotgun (WGS) entry which is preliminary data.</text>
</comment>
<proteinExistence type="predicted"/>
<organism evidence="1 2">
    <name type="scientific">Trichothecium roseum</name>
    <dbReference type="NCBI Taxonomy" id="47278"/>
    <lineage>
        <taxon>Eukaryota</taxon>
        <taxon>Fungi</taxon>
        <taxon>Dikarya</taxon>
        <taxon>Ascomycota</taxon>
        <taxon>Pezizomycotina</taxon>
        <taxon>Sordariomycetes</taxon>
        <taxon>Hypocreomycetidae</taxon>
        <taxon>Hypocreales</taxon>
        <taxon>Hypocreales incertae sedis</taxon>
        <taxon>Trichothecium</taxon>
    </lineage>
</organism>